<organism evidence="2 3">
    <name type="scientific">Aspergillus terreus</name>
    <dbReference type="NCBI Taxonomy" id="33178"/>
    <lineage>
        <taxon>Eukaryota</taxon>
        <taxon>Fungi</taxon>
        <taxon>Dikarya</taxon>
        <taxon>Ascomycota</taxon>
        <taxon>Pezizomycotina</taxon>
        <taxon>Eurotiomycetes</taxon>
        <taxon>Eurotiomycetidae</taxon>
        <taxon>Eurotiales</taxon>
        <taxon>Aspergillaceae</taxon>
        <taxon>Aspergillus</taxon>
        <taxon>Aspergillus subgen. Circumdati</taxon>
    </lineage>
</organism>
<dbReference type="VEuPathDB" id="FungiDB:ATEG_03840"/>
<sequence>MAPVAQSDIERESHTSDMASQDSPLRRQFSEPIHARSTSTQASPSPSPSPMTHKSKCAWCGEYFESSGEDSSSQKEALKEHIATVHPHIAKFSTYDGAADGDDQSAADFQDDEHHLDDDDEGDSDGASDDEIHHTAHGEDDGDVEAAEDGAAEIAESTSADEDNDRDEIENDRQEPDLEGEGEGPEADSELALSNQLHEFSREQDAVSLDKRLHNLWNIHDVRNFSEDYEELSSGLDRTWAKVFHDSKRGKKRDASEFSGRPNPYKMTKSTRGEFLEITSLEDFLSQLRDPETRSSDELYAITENVAYALKAWQDEYLAIEKLHKLATRHNAKPTTNPRKLDRPAVFEDKKEATLYGYKHDPKEDKVGFQNPFTQGGFKPTSAQARRMAAKAGSDPNPDGWPTIIKFGTRHIPKFQNPPREEFVGKATRKRKAAELEAASKANETDETQVESPAPVEHEEPQAKRRTRSRRSDMMPEAQASTPARSSARGRGRGRGRGGARMGSRATSEAPQPAAVPSIRSSGRTQGREPTTPTTATPTPRPATHLPPIEPAPSGAPATTPAPSTTPGVTGQNEALDPAEIARREKIANSKNPKRTEAMLNHWARFNREGRTRNPKRSKAQIEADRAAEAARKAAEPPKMGKKKKTPNPVIKGPTRVDIGLAPAPHMPPPASLAPAPPGPHHQLAPMPPPHRTSLPPFAQVDPRSMAPFPGPPGPPSHLQPPPQPYHTPYPYMSPYGAPPPPSLPPPGHPRPA</sequence>
<dbReference type="EMBL" id="BLJY01000011">
    <property type="protein sequence ID" value="GFF19991.1"/>
    <property type="molecule type" value="Genomic_DNA"/>
</dbReference>
<feature type="compositionally biased region" description="Basic and acidic residues" evidence="1">
    <location>
        <begin position="130"/>
        <end position="139"/>
    </location>
</feature>
<dbReference type="AlphaFoldDB" id="A0A5M3Z2L2"/>
<feature type="compositionally biased region" description="Basic residues" evidence="1">
    <location>
        <begin position="488"/>
        <end position="498"/>
    </location>
</feature>
<feature type="compositionally biased region" description="Pro residues" evidence="1">
    <location>
        <begin position="709"/>
        <end position="728"/>
    </location>
</feature>
<evidence type="ECO:0000313" key="2">
    <source>
        <dbReference type="EMBL" id="GFF19991.1"/>
    </source>
</evidence>
<feature type="compositionally biased region" description="Acidic residues" evidence="1">
    <location>
        <begin position="159"/>
        <end position="170"/>
    </location>
</feature>
<evidence type="ECO:0000256" key="1">
    <source>
        <dbReference type="SAM" id="MobiDB-lite"/>
    </source>
</evidence>
<feature type="region of interest" description="Disordered" evidence="1">
    <location>
        <begin position="1"/>
        <end position="55"/>
    </location>
</feature>
<protein>
    <submittedName>
        <fullName evidence="2">DUF726 domain protein</fullName>
    </submittedName>
</protein>
<dbReference type="OrthoDB" id="4115400at2759"/>
<feature type="compositionally biased region" description="Acidic residues" evidence="1">
    <location>
        <begin position="177"/>
        <end position="189"/>
    </location>
</feature>
<keyword evidence="3" id="KW-1185">Reference proteome</keyword>
<feature type="compositionally biased region" description="Basic and acidic residues" evidence="1">
    <location>
        <begin position="620"/>
        <end position="636"/>
    </location>
</feature>
<name>A0A5M3Z2L2_ASPTE</name>
<reference evidence="2 3" key="1">
    <citation type="submission" date="2020-01" db="EMBL/GenBank/DDBJ databases">
        <title>Aspergillus terreus IFO 6365 whole genome shotgun sequence.</title>
        <authorList>
            <person name="Kanamasa S."/>
            <person name="Takahashi H."/>
        </authorList>
    </citation>
    <scope>NUCLEOTIDE SEQUENCE [LARGE SCALE GENOMIC DNA]</scope>
    <source>
        <strain evidence="2 3">IFO 6365</strain>
    </source>
</reference>
<feature type="compositionally biased region" description="Polar residues" evidence="1">
    <location>
        <begin position="519"/>
        <end position="529"/>
    </location>
</feature>
<comment type="caution">
    <text evidence="2">The sequence shown here is derived from an EMBL/GenBank/DDBJ whole genome shotgun (WGS) entry which is preliminary data.</text>
</comment>
<dbReference type="Proteomes" id="UP000452235">
    <property type="component" value="Unassembled WGS sequence"/>
</dbReference>
<feature type="compositionally biased region" description="Low complexity" evidence="1">
    <location>
        <begin position="530"/>
        <end position="568"/>
    </location>
</feature>
<accession>A0A5M3Z2L2</accession>
<feature type="compositionally biased region" description="Pro residues" evidence="1">
    <location>
        <begin position="737"/>
        <end position="753"/>
    </location>
</feature>
<feature type="compositionally biased region" description="Acidic residues" evidence="1">
    <location>
        <begin position="118"/>
        <end position="129"/>
    </location>
</feature>
<feature type="region of interest" description="Disordered" evidence="1">
    <location>
        <begin position="94"/>
        <end position="195"/>
    </location>
</feature>
<feature type="compositionally biased region" description="Acidic residues" evidence="1">
    <location>
        <begin position="99"/>
        <end position="111"/>
    </location>
</feature>
<feature type="compositionally biased region" description="Acidic residues" evidence="1">
    <location>
        <begin position="140"/>
        <end position="151"/>
    </location>
</feature>
<evidence type="ECO:0000313" key="3">
    <source>
        <dbReference type="Proteomes" id="UP000452235"/>
    </source>
</evidence>
<proteinExistence type="predicted"/>
<feature type="compositionally biased region" description="Pro residues" evidence="1">
    <location>
        <begin position="665"/>
        <end position="691"/>
    </location>
</feature>
<gene>
    <name evidence="2" type="ORF">ATEIFO6365_0011025100</name>
</gene>
<feature type="region of interest" description="Disordered" evidence="1">
    <location>
        <begin position="387"/>
        <end position="753"/>
    </location>
</feature>